<dbReference type="RefSeq" id="WP_159432424.1">
    <property type="nucleotide sequence ID" value="NZ_FQVH01000046.1"/>
</dbReference>
<dbReference type="CDD" id="cd00093">
    <property type="entry name" value="HTH_XRE"/>
    <property type="match status" value="1"/>
</dbReference>
<feature type="domain" description="HTH cro/C1-type" evidence="1">
    <location>
        <begin position="20"/>
        <end position="66"/>
    </location>
</feature>
<dbReference type="EMBL" id="FQVH01000046">
    <property type="protein sequence ID" value="SHF80286.1"/>
    <property type="molecule type" value="Genomic_DNA"/>
</dbReference>
<proteinExistence type="predicted"/>
<dbReference type="STRING" id="1121256.SAMN02746089_02579"/>
<name>A0A1M5EM80_9THEO</name>
<evidence type="ECO:0000259" key="1">
    <source>
        <dbReference type="PROSITE" id="PS50943"/>
    </source>
</evidence>
<sequence>MLEVRVKDTQKLTEVIIKSGYTKRSLARAINVSNSFISQITTGRKNPSPKVAKKLCDELHINFDDYFVIDNRGAENDKTERTCVIC</sequence>
<gene>
    <name evidence="2" type="ORF">SAMN02746089_02579</name>
</gene>
<dbReference type="InterPro" id="IPR001387">
    <property type="entry name" value="Cro/C1-type_HTH"/>
</dbReference>
<dbReference type="Gene3D" id="1.10.260.40">
    <property type="entry name" value="lambda repressor-like DNA-binding domains"/>
    <property type="match status" value="1"/>
</dbReference>
<keyword evidence="3" id="KW-1185">Reference proteome</keyword>
<dbReference type="Pfam" id="PF01381">
    <property type="entry name" value="HTH_3"/>
    <property type="match status" value="1"/>
</dbReference>
<dbReference type="SMART" id="SM00530">
    <property type="entry name" value="HTH_XRE"/>
    <property type="match status" value="1"/>
</dbReference>
<dbReference type="SUPFAM" id="SSF47413">
    <property type="entry name" value="lambda repressor-like DNA-binding domains"/>
    <property type="match status" value="1"/>
</dbReference>
<dbReference type="InterPro" id="IPR010982">
    <property type="entry name" value="Lambda_DNA-bd_dom_sf"/>
</dbReference>
<organism evidence="2 3">
    <name type="scientific">Caldanaerobius fijiensis DSM 17918</name>
    <dbReference type="NCBI Taxonomy" id="1121256"/>
    <lineage>
        <taxon>Bacteria</taxon>
        <taxon>Bacillati</taxon>
        <taxon>Bacillota</taxon>
        <taxon>Clostridia</taxon>
        <taxon>Thermoanaerobacterales</taxon>
        <taxon>Thermoanaerobacteraceae</taxon>
        <taxon>Caldanaerobius</taxon>
    </lineage>
</organism>
<evidence type="ECO:0000313" key="3">
    <source>
        <dbReference type="Proteomes" id="UP000184088"/>
    </source>
</evidence>
<protein>
    <submittedName>
        <fullName evidence="2">Helix-turn-helix</fullName>
    </submittedName>
</protein>
<dbReference type="AlphaFoldDB" id="A0A1M5EM80"/>
<dbReference type="OrthoDB" id="6386941at2"/>
<dbReference type="GO" id="GO:0003677">
    <property type="term" value="F:DNA binding"/>
    <property type="evidence" value="ECO:0007669"/>
    <property type="project" value="InterPro"/>
</dbReference>
<dbReference type="Proteomes" id="UP000184088">
    <property type="component" value="Unassembled WGS sequence"/>
</dbReference>
<accession>A0A1M5EM80</accession>
<evidence type="ECO:0000313" key="2">
    <source>
        <dbReference type="EMBL" id="SHF80286.1"/>
    </source>
</evidence>
<reference evidence="2 3" key="1">
    <citation type="submission" date="2016-11" db="EMBL/GenBank/DDBJ databases">
        <authorList>
            <person name="Jaros S."/>
            <person name="Januszkiewicz K."/>
            <person name="Wedrychowicz H."/>
        </authorList>
    </citation>
    <scope>NUCLEOTIDE SEQUENCE [LARGE SCALE GENOMIC DNA]</scope>
    <source>
        <strain evidence="2 3">DSM 17918</strain>
    </source>
</reference>
<dbReference type="PROSITE" id="PS50943">
    <property type="entry name" value="HTH_CROC1"/>
    <property type="match status" value="1"/>
</dbReference>